<dbReference type="EMBL" id="JARKHS020001083">
    <property type="protein sequence ID" value="KAK8788184.1"/>
    <property type="molecule type" value="Genomic_DNA"/>
</dbReference>
<accession>A0AAQ4FLL9</accession>
<proteinExistence type="predicted"/>
<name>A0AAQ4FLL9_AMBAM</name>
<evidence type="ECO:0000313" key="2">
    <source>
        <dbReference type="EMBL" id="KAK8788184.1"/>
    </source>
</evidence>
<gene>
    <name evidence="2" type="ORF">V5799_022037</name>
</gene>
<feature type="compositionally biased region" description="Basic and acidic residues" evidence="1">
    <location>
        <begin position="166"/>
        <end position="183"/>
    </location>
</feature>
<dbReference type="Proteomes" id="UP001321473">
    <property type="component" value="Unassembled WGS sequence"/>
</dbReference>
<protein>
    <submittedName>
        <fullName evidence="2">Uncharacterized protein</fullName>
    </submittedName>
</protein>
<keyword evidence="3" id="KW-1185">Reference proteome</keyword>
<feature type="compositionally biased region" description="Polar residues" evidence="1">
    <location>
        <begin position="154"/>
        <end position="165"/>
    </location>
</feature>
<evidence type="ECO:0000256" key="1">
    <source>
        <dbReference type="SAM" id="MobiDB-lite"/>
    </source>
</evidence>
<comment type="caution">
    <text evidence="2">The sequence shown here is derived from an EMBL/GenBank/DDBJ whole genome shotgun (WGS) entry which is preliminary data.</text>
</comment>
<dbReference type="AlphaFoldDB" id="A0AAQ4FLL9"/>
<evidence type="ECO:0000313" key="3">
    <source>
        <dbReference type="Proteomes" id="UP001321473"/>
    </source>
</evidence>
<reference evidence="2 3" key="1">
    <citation type="journal article" date="2023" name="Arcadia Sci">
        <title>De novo assembly of a long-read Amblyomma americanum tick genome.</title>
        <authorList>
            <person name="Chou S."/>
            <person name="Poskanzer K.E."/>
            <person name="Rollins M."/>
            <person name="Thuy-Boun P.S."/>
        </authorList>
    </citation>
    <scope>NUCLEOTIDE SEQUENCE [LARGE SCALE GENOMIC DNA]</scope>
    <source>
        <strain evidence="2">F_SG_1</strain>
        <tissue evidence="2">Salivary glands</tissue>
    </source>
</reference>
<sequence length="183" mass="19885">MDTTATVSRGPHSMILDAVAPLGLKTLPPRLLHCLFYISSEDKEKWLGDWIRMLYRLSEGKEAGGVQAEGTPEALTLEDLFSRWPFTRLYQERKITELAQQEAKAAGTRRPVYQPLFAALARMPGSTVAGLLLAFTAASAVTAPADAPISAITSSWPSAETTPNASRHEPTVSPKASEDRTFA</sequence>
<organism evidence="2 3">
    <name type="scientific">Amblyomma americanum</name>
    <name type="common">Lone star tick</name>
    <dbReference type="NCBI Taxonomy" id="6943"/>
    <lineage>
        <taxon>Eukaryota</taxon>
        <taxon>Metazoa</taxon>
        <taxon>Ecdysozoa</taxon>
        <taxon>Arthropoda</taxon>
        <taxon>Chelicerata</taxon>
        <taxon>Arachnida</taxon>
        <taxon>Acari</taxon>
        <taxon>Parasitiformes</taxon>
        <taxon>Ixodida</taxon>
        <taxon>Ixodoidea</taxon>
        <taxon>Ixodidae</taxon>
        <taxon>Amblyomminae</taxon>
        <taxon>Amblyomma</taxon>
    </lineage>
</organism>
<feature type="region of interest" description="Disordered" evidence="1">
    <location>
        <begin position="154"/>
        <end position="183"/>
    </location>
</feature>